<protein>
    <submittedName>
        <fullName evidence="5">Thiamine pyrophosphate-dependent dehydrogenase E1 component subunit alpha</fullName>
    </submittedName>
</protein>
<proteinExistence type="predicted"/>
<comment type="caution">
    <text evidence="5">The sequence shown here is derived from an EMBL/GenBank/DDBJ whole genome shotgun (WGS) entry which is preliminary data.</text>
</comment>
<dbReference type="InterPro" id="IPR001017">
    <property type="entry name" value="DH_E1"/>
</dbReference>
<dbReference type="SUPFAM" id="SSF52518">
    <property type="entry name" value="Thiamin diphosphate-binding fold (THDP-binding)"/>
    <property type="match status" value="1"/>
</dbReference>
<comment type="cofactor">
    <cofactor evidence="1">
        <name>thiamine diphosphate</name>
        <dbReference type="ChEBI" id="CHEBI:58937"/>
    </cofactor>
</comment>
<dbReference type="RefSeq" id="WP_169019240.1">
    <property type="nucleotide sequence ID" value="NZ_JABBMT010000005.1"/>
</dbReference>
<feature type="domain" description="Dehydrogenase E1 component" evidence="4">
    <location>
        <begin position="12"/>
        <end position="308"/>
    </location>
</feature>
<evidence type="ECO:0000313" key="6">
    <source>
        <dbReference type="Proteomes" id="UP000570493"/>
    </source>
</evidence>
<accession>A0A7Y0HA22</accession>
<sequence>MKKLDAYFESLRIRKIEEMIALRYPEQEMRCPTHLSIGQELVPVVVSNFLSKDDKAFSSHRAHAHYLAKGGSLKKMIAELYGKATGCTGGRGGSMHLTDLDCGFIASTAIVGNSIPLAVGSALSQKLQNSNFLTVSYFGDGATEEGAFYESLNFAAVKSLPILFICENNRYSVYSPLEVRQPVNRSITDLSQSIGVESFHADGNLLIPLTHAVESAIEYIRKNNAPALLELDTYRHREHCGPNFDDDLNYRAAGEVKTWLEKDPLKLLFAELSADQHFEKTHNEMIIKIKNEIEDAFLFAENSPFPNPQLNEEFLYAK</sequence>
<organism evidence="5 6">
    <name type="scientific">Pseudoalteromonas arctica</name>
    <dbReference type="NCBI Taxonomy" id="394751"/>
    <lineage>
        <taxon>Bacteria</taxon>
        <taxon>Pseudomonadati</taxon>
        <taxon>Pseudomonadota</taxon>
        <taxon>Gammaproteobacteria</taxon>
        <taxon>Alteromonadales</taxon>
        <taxon>Pseudoalteromonadaceae</taxon>
        <taxon>Pseudoalteromonas</taxon>
    </lineage>
</organism>
<keyword evidence="2" id="KW-0560">Oxidoreductase</keyword>
<evidence type="ECO:0000259" key="4">
    <source>
        <dbReference type="Pfam" id="PF00676"/>
    </source>
</evidence>
<gene>
    <name evidence="5" type="ORF">HHO47_04690</name>
</gene>
<dbReference type="AlphaFoldDB" id="A0A7Y0HA22"/>
<dbReference type="PANTHER" id="PTHR11516">
    <property type="entry name" value="PYRUVATE DEHYDROGENASE E1 COMPONENT, ALPHA SUBUNIT BACTERIAL AND ORGANELLAR"/>
    <property type="match status" value="1"/>
</dbReference>
<dbReference type="Gene3D" id="3.40.50.970">
    <property type="match status" value="1"/>
</dbReference>
<dbReference type="GO" id="GO:0004739">
    <property type="term" value="F:pyruvate dehydrogenase (acetyl-transferring) activity"/>
    <property type="evidence" value="ECO:0007669"/>
    <property type="project" value="TreeGrafter"/>
</dbReference>
<dbReference type="EMBL" id="JABBMT010000005">
    <property type="protein sequence ID" value="NMM40161.1"/>
    <property type="molecule type" value="Genomic_DNA"/>
</dbReference>
<dbReference type="Proteomes" id="UP000570493">
    <property type="component" value="Unassembled WGS sequence"/>
</dbReference>
<reference evidence="5" key="1">
    <citation type="submission" date="2020-04" db="EMBL/GenBank/DDBJ databases">
        <title>Genome Sequencing for Pseudoaltermonas arctica.</title>
        <authorList>
            <person name="Elkins N.S."/>
        </authorList>
    </citation>
    <scope>NUCLEOTIDE SEQUENCE [LARGE SCALE GENOMIC DNA]</scope>
    <source>
        <strain evidence="5">NEC-BIFX-2020_0012</strain>
    </source>
</reference>
<dbReference type="InterPro" id="IPR029061">
    <property type="entry name" value="THDP-binding"/>
</dbReference>
<evidence type="ECO:0000256" key="3">
    <source>
        <dbReference type="ARBA" id="ARBA00023052"/>
    </source>
</evidence>
<name>A0A7Y0HA22_9GAMM</name>
<evidence type="ECO:0000313" key="5">
    <source>
        <dbReference type="EMBL" id="NMM40161.1"/>
    </source>
</evidence>
<dbReference type="GO" id="GO:0006086">
    <property type="term" value="P:pyruvate decarboxylation to acetyl-CoA"/>
    <property type="evidence" value="ECO:0007669"/>
    <property type="project" value="TreeGrafter"/>
</dbReference>
<keyword evidence="3" id="KW-0786">Thiamine pyrophosphate</keyword>
<dbReference type="Pfam" id="PF00676">
    <property type="entry name" value="E1_dh"/>
    <property type="match status" value="1"/>
</dbReference>
<keyword evidence="6" id="KW-1185">Reference proteome</keyword>
<evidence type="ECO:0000256" key="2">
    <source>
        <dbReference type="ARBA" id="ARBA00023002"/>
    </source>
</evidence>
<evidence type="ECO:0000256" key="1">
    <source>
        <dbReference type="ARBA" id="ARBA00001964"/>
    </source>
</evidence>
<dbReference type="CDD" id="cd02000">
    <property type="entry name" value="TPP_E1_PDC_ADC_BCADC"/>
    <property type="match status" value="1"/>
</dbReference>
<dbReference type="PANTHER" id="PTHR11516:SF60">
    <property type="entry name" value="PYRUVATE DEHYDROGENASE E1 COMPONENT SUBUNIT ALPHA"/>
    <property type="match status" value="1"/>
</dbReference>
<dbReference type="InterPro" id="IPR050642">
    <property type="entry name" value="PDH_E1_Alpha_Subunit"/>
</dbReference>